<protein>
    <recommendedName>
        <fullName evidence="3">DUF115 domain-containing protein</fullName>
    </recommendedName>
</protein>
<sequence length="282" mass="32956">MDTAISVLSIILFSKYNVGSFFKKEREKHKGDVCYIFGNGPSLANFIKKEDVNGRDLFAVNFFGNTDMFFIAKPSNYIVLDNILIGTAQRDYNKEQVEQLYDIISKVTWPMTFYYPNNGKKDIIDGLTKNKNITVCIYNMTPVSGFDNVCFWLYKKSLGMPLPQNISNAAVFCAINAGYKKIYLYGVEHSWLKIFDVDPETHRIFMNDGHFYENKNMRYFEKGEYCKWVLDIHNALKSHFVLRDYADYLGVKIINKTPASFIEAYEFEEYNTSQNRHRLRYP</sequence>
<organism evidence="1 2">
    <name type="scientific">Prevotella heparinolytica</name>
    <dbReference type="NCBI Taxonomy" id="28113"/>
    <lineage>
        <taxon>Bacteria</taxon>
        <taxon>Pseudomonadati</taxon>
        <taxon>Bacteroidota</taxon>
        <taxon>Bacteroidia</taxon>
        <taxon>Bacteroidales</taxon>
        <taxon>Bacteroidaceae</taxon>
        <taxon>Bacteroides</taxon>
    </lineage>
</organism>
<reference evidence="1 2" key="1">
    <citation type="submission" date="2019-03" db="EMBL/GenBank/DDBJ databases">
        <title>Genomic Encyclopedia of Type Strains, Phase IV (KMG-IV): sequencing the most valuable type-strain genomes for metagenomic binning, comparative biology and taxonomic classification.</title>
        <authorList>
            <person name="Goeker M."/>
        </authorList>
    </citation>
    <scope>NUCLEOTIDE SEQUENCE [LARGE SCALE GENOMIC DNA]</scope>
    <source>
        <strain evidence="1 2">DSM 23917</strain>
    </source>
</reference>
<dbReference type="Proteomes" id="UP000295600">
    <property type="component" value="Unassembled WGS sequence"/>
</dbReference>
<comment type="caution">
    <text evidence="1">The sequence shown here is derived from an EMBL/GenBank/DDBJ whole genome shotgun (WGS) entry which is preliminary data.</text>
</comment>
<dbReference type="AlphaFoldDB" id="A0A4R2LNW1"/>
<proteinExistence type="predicted"/>
<dbReference type="Gene3D" id="3.90.1480.10">
    <property type="entry name" value="Alpha-2,3-sialyltransferase"/>
    <property type="match status" value="1"/>
</dbReference>
<evidence type="ECO:0008006" key="3">
    <source>
        <dbReference type="Google" id="ProtNLM"/>
    </source>
</evidence>
<dbReference type="EMBL" id="SLXB01000023">
    <property type="protein sequence ID" value="TCO88916.1"/>
    <property type="molecule type" value="Genomic_DNA"/>
</dbReference>
<gene>
    <name evidence="1" type="ORF">EV202_12324</name>
</gene>
<accession>A0A4R2LNW1</accession>
<evidence type="ECO:0000313" key="2">
    <source>
        <dbReference type="Proteomes" id="UP000295600"/>
    </source>
</evidence>
<evidence type="ECO:0000313" key="1">
    <source>
        <dbReference type="EMBL" id="TCO88916.1"/>
    </source>
</evidence>
<name>A0A4R2LNW1_9BACE</name>